<organism evidence="12 13">
    <name type="scientific">Saccoglossus kowalevskii</name>
    <name type="common">Acorn worm</name>
    <dbReference type="NCBI Taxonomy" id="10224"/>
    <lineage>
        <taxon>Eukaryota</taxon>
        <taxon>Metazoa</taxon>
        <taxon>Hemichordata</taxon>
        <taxon>Enteropneusta</taxon>
        <taxon>Harrimaniidae</taxon>
        <taxon>Saccoglossus</taxon>
    </lineage>
</organism>
<dbReference type="Proteomes" id="UP000694865">
    <property type="component" value="Unplaced"/>
</dbReference>
<evidence type="ECO:0000256" key="9">
    <source>
        <dbReference type="ARBA" id="ARBA00044542"/>
    </source>
</evidence>
<dbReference type="SMART" id="SM00487">
    <property type="entry name" value="DEXDc"/>
    <property type="match status" value="1"/>
</dbReference>
<evidence type="ECO:0000256" key="7">
    <source>
        <dbReference type="ARBA" id="ARBA00034617"/>
    </source>
</evidence>
<feature type="domain" description="Helicase C-terminal" evidence="11">
    <location>
        <begin position="237"/>
        <end position="409"/>
    </location>
</feature>
<accession>A0ABM0GXS7</accession>
<evidence type="ECO:0000256" key="1">
    <source>
        <dbReference type="ARBA" id="ARBA00005446"/>
    </source>
</evidence>
<dbReference type="PROSITE" id="PS51194">
    <property type="entry name" value="HELICASE_CTER"/>
    <property type="match status" value="1"/>
</dbReference>
<dbReference type="CDD" id="cd17920">
    <property type="entry name" value="DEXHc_RecQ"/>
    <property type="match status" value="1"/>
</dbReference>
<evidence type="ECO:0000259" key="11">
    <source>
        <dbReference type="PROSITE" id="PS51194"/>
    </source>
</evidence>
<dbReference type="SUPFAM" id="SSF52540">
    <property type="entry name" value="P-loop containing nucleoside triphosphate hydrolases"/>
    <property type="match status" value="1"/>
</dbReference>
<reference evidence="13" key="1">
    <citation type="submission" date="2025-08" db="UniProtKB">
        <authorList>
            <consortium name="RefSeq"/>
        </authorList>
    </citation>
    <scope>IDENTIFICATION</scope>
    <source>
        <tissue evidence="13">Testes</tissue>
    </source>
</reference>
<dbReference type="PROSITE" id="PS51192">
    <property type="entry name" value="HELICASE_ATP_BIND_1"/>
    <property type="match status" value="1"/>
</dbReference>
<keyword evidence="2" id="KW-0547">Nucleotide-binding</keyword>
<sequence>MADELLDAEMKHIGELFGIDALYEHQIKVIKHLLKGEDVFLSTRTSSGKSLCYQAMPTILRERQRCTEPIVLIISPLISIMREQVEMLQALGFSATFIGMDVSQNQDILEGKYSFIYTNPESILGNDRWREMLKSKVYSDNLKLIVVDEAHTVMQWGVSTGGQEPFRQWFGNLGEIRSLVPGIPLFALTATATPKNRHKIKEKLCMLKCVEFSESPDRDNISLYVRQIISTQLLSEVFAWLITEAKSQRKKCTRTIIFCKSIMDTAKLYSVFKSELSMYHASNGDPLFNMYHSCTVERVKEKIRLNMNDRNGTLRILICTNAAGMGVDFKGVSSVVNYGPPQELDTFIQQLGRAGRDGSQSLHILIYSKQQLRNVDPDMLVYVRNSEKCRRTVLCGFYSDVPTLYTKPLHLCCDECIALCDCEVPQCKTFKHPARSVNTDSDDESLGDIVNKRTMTDISAIDTVQRLTLCFAHESQKYKATGPMISVKGNTAGVNILEKKPMKEQKHTKFDRAAKCKIYAIPYLLNNQCALV</sequence>
<evidence type="ECO:0000256" key="8">
    <source>
        <dbReference type="ARBA" id="ARBA00034808"/>
    </source>
</evidence>
<name>A0ABM0GXS7_SACKO</name>
<dbReference type="Gene3D" id="3.40.50.300">
    <property type="entry name" value="P-loop containing nucleotide triphosphate hydrolases"/>
    <property type="match status" value="2"/>
</dbReference>
<keyword evidence="12" id="KW-1185">Reference proteome</keyword>
<dbReference type="Pfam" id="PF00271">
    <property type="entry name" value="Helicase_C"/>
    <property type="match status" value="1"/>
</dbReference>
<feature type="domain" description="Helicase ATP-binding" evidence="10">
    <location>
        <begin position="30"/>
        <end position="210"/>
    </location>
</feature>
<dbReference type="RefSeq" id="XP_002739720.2">
    <property type="nucleotide sequence ID" value="XM_002739674.2"/>
</dbReference>
<evidence type="ECO:0000256" key="6">
    <source>
        <dbReference type="ARBA" id="ARBA00023242"/>
    </source>
</evidence>
<evidence type="ECO:0000259" key="10">
    <source>
        <dbReference type="PROSITE" id="PS51192"/>
    </source>
</evidence>
<dbReference type="GeneID" id="100370129"/>
<gene>
    <name evidence="13" type="primary">LOC100370129</name>
</gene>
<dbReference type="InterPro" id="IPR014001">
    <property type="entry name" value="Helicase_ATP-bd"/>
</dbReference>
<dbReference type="SMART" id="SM00490">
    <property type="entry name" value="HELICc"/>
    <property type="match status" value="1"/>
</dbReference>
<evidence type="ECO:0000256" key="3">
    <source>
        <dbReference type="ARBA" id="ARBA00022840"/>
    </source>
</evidence>
<evidence type="ECO:0000256" key="4">
    <source>
        <dbReference type="ARBA" id="ARBA00023125"/>
    </source>
</evidence>
<dbReference type="PANTHER" id="PTHR13710:SF153">
    <property type="entry name" value="RECQ-LIKE DNA HELICASE BLM"/>
    <property type="match status" value="1"/>
</dbReference>
<evidence type="ECO:0000313" key="13">
    <source>
        <dbReference type="RefSeq" id="XP_002739720.2"/>
    </source>
</evidence>
<dbReference type="InterPro" id="IPR027417">
    <property type="entry name" value="P-loop_NTPase"/>
</dbReference>
<proteinExistence type="inferred from homology"/>
<keyword evidence="3" id="KW-0067">ATP-binding</keyword>
<keyword evidence="6" id="KW-0539">Nucleus</keyword>
<protein>
    <recommendedName>
        <fullName evidence="8">DNA 3'-5' helicase</fullName>
        <ecNumber evidence="8">5.6.2.4</ecNumber>
    </recommendedName>
    <alternativeName>
        <fullName evidence="9">DNA 3'-5' helicase BLM</fullName>
    </alternativeName>
</protein>
<evidence type="ECO:0000313" key="12">
    <source>
        <dbReference type="Proteomes" id="UP000694865"/>
    </source>
</evidence>
<dbReference type="Pfam" id="PF00270">
    <property type="entry name" value="DEAD"/>
    <property type="match status" value="1"/>
</dbReference>
<dbReference type="EC" id="5.6.2.4" evidence="8"/>
<keyword evidence="4" id="KW-0238">DNA-binding</keyword>
<evidence type="ECO:0000256" key="5">
    <source>
        <dbReference type="ARBA" id="ARBA00023235"/>
    </source>
</evidence>
<evidence type="ECO:0000256" key="2">
    <source>
        <dbReference type="ARBA" id="ARBA00022741"/>
    </source>
</evidence>
<dbReference type="PANTHER" id="PTHR13710">
    <property type="entry name" value="DNA HELICASE RECQ FAMILY MEMBER"/>
    <property type="match status" value="1"/>
</dbReference>
<comment type="similarity">
    <text evidence="1">Belongs to the helicase family. RecQ subfamily.</text>
</comment>
<keyword evidence="5" id="KW-0413">Isomerase</keyword>
<dbReference type="InterPro" id="IPR011545">
    <property type="entry name" value="DEAD/DEAH_box_helicase_dom"/>
</dbReference>
<dbReference type="InterPro" id="IPR001650">
    <property type="entry name" value="Helicase_C-like"/>
</dbReference>
<comment type="catalytic activity">
    <reaction evidence="7">
        <text>Couples ATP hydrolysis with the unwinding of duplex DNA by translocating in the 3'-5' direction.</text>
        <dbReference type="EC" id="5.6.2.4"/>
    </reaction>
</comment>